<organism evidence="3 4">
    <name type="scientific">Candidatus Curtissbacteria bacterium RIFCSPHIGHO2_02_FULL_40_16b</name>
    <dbReference type="NCBI Taxonomy" id="1797714"/>
    <lineage>
        <taxon>Bacteria</taxon>
        <taxon>Candidatus Curtissiibacteriota</taxon>
    </lineage>
</organism>
<dbReference type="AlphaFoldDB" id="A0A1F5GAA8"/>
<comment type="caution">
    <text evidence="3">The sequence shown here is derived from an EMBL/GenBank/DDBJ whole genome shotgun (WGS) entry which is preliminary data.</text>
</comment>
<dbReference type="Pfam" id="PF13632">
    <property type="entry name" value="Glyco_trans_2_3"/>
    <property type="match status" value="1"/>
</dbReference>
<evidence type="ECO:0000256" key="1">
    <source>
        <dbReference type="SAM" id="Phobius"/>
    </source>
</evidence>
<protein>
    <recommendedName>
        <fullName evidence="2">Glycosyltransferase 2-like domain-containing protein</fullName>
    </recommendedName>
</protein>
<dbReference type="PANTHER" id="PTHR36851:SF1">
    <property type="entry name" value="GLYCO_TRANS_2-LIKE DOMAIN-CONTAINING PROTEIN"/>
    <property type="match status" value="1"/>
</dbReference>
<dbReference type="Gene3D" id="3.90.550.10">
    <property type="entry name" value="Spore Coat Polysaccharide Biosynthesis Protein SpsA, Chain A"/>
    <property type="match status" value="1"/>
</dbReference>
<dbReference type="PANTHER" id="PTHR36851">
    <property type="entry name" value="UNNAMED PRODUCT"/>
    <property type="match status" value="1"/>
</dbReference>
<sequence>MLKKLVERYDKQVHRFLEILPGTFSWTFILFPFWGAFWIPHYVAYYIIFFDILWFYKSGSFAISALTSHIKMNASEKYNWLADAEKQPNFKKMHHLIVIPTYKEPLHTIDRGLESIENQEISGDQISVVLAFEKREGAEARKKAKALTSKYKQKFANLIVTYHPDIVKEVKGKSSNEAYAGKIAKKILVDNQKRDINYITVTSKDADGVFSKKFLTALTYKFLADDDRHLRFWQPIVLFYTNIWKVPAPIRVMNTLGSIWQTGLNSRTDKLINFSIYSTSLKLLDEVGYWDVDVIPEDFRIFFKSYFAKDGNVEVDPIFLPVYADAAESTTYWKSLVNFYEQEKRWAWGVSDDAYFLKKWMTHTHIPFWKRTVRVFRVLSDHFLWPVSWFAITLGATVPVILNPLFAETVMGQNLPRVSFGILTSCWLFLATIIFIDLKQRPKREEKVSFFRKLMVPLEFFLLPVVTFIFTALPGIDAHTRLMLGKYLEYRVTEKV</sequence>
<accession>A0A1F5GAA8</accession>
<dbReference type="SUPFAM" id="SSF53448">
    <property type="entry name" value="Nucleotide-diphospho-sugar transferases"/>
    <property type="match status" value="1"/>
</dbReference>
<evidence type="ECO:0000313" key="4">
    <source>
        <dbReference type="Proteomes" id="UP000177369"/>
    </source>
</evidence>
<feature type="transmembrane region" description="Helical" evidence="1">
    <location>
        <begin position="458"/>
        <end position="476"/>
    </location>
</feature>
<dbReference type="InterPro" id="IPR029044">
    <property type="entry name" value="Nucleotide-diphossugar_trans"/>
</dbReference>
<dbReference type="EMBL" id="MFBD01000018">
    <property type="protein sequence ID" value="OGD88780.1"/>
    <property type="molecule type" value="Genomic_DNA"/>
</dbReference>
<reference evidence="3 4" key="1">
    <citation type="journal article" date="2016" name="Nat. Commun.">
        <title>Thousands of microbial genomes shed light on interconnected biogeochemical processes in an aquifer system.</title>
        <authorList>
            <person name="Anantharaman K."/>
            <person name="Brown C.T."/>
            <person name="Hug L.A."/>
            <person name="Sharon I."/>
            <person name="Castelle C.J."/>
            <person name="Probst A.J."/>
            <person name="Thomas B.C."/>
            <person name="Singh A."/>
            <person name="Wilkins M.J."/>
            <person name="Karaoz U."/>
            <person name="Brodie E.L."/>
            <person name="Williams K.H."/>
            <person name="Hubbard S.S."/>
            <person name="Banfield J.F."/>
        </authorList>
    </citation>
    <scope>NUCLEOTIDE SEQUENCE [LARGE SCALE GENOMIC DNA]</scope>
</reference>
<proteinExistence type="predicted"/>
<keyword evidence="1" id="KW-0812">Transmembrane</keyword>
<feature type="transmembrane region" description="Helical" evidence="1">
    <location>
        <begin position="45"/>
        <end position="67"/>
    </location>
</feature>
<name>A0A1F5GAA8_9BACT</name>
<evidence type="ECO:0000259" key="2">
    <source>
        <dbReference type="Pfam" id="PF13632"/>
    </source>
</evidence>
<keyword evidence="1" id="KW-1133">Transmembrane helix</keyword>
<feature type="transmembrane region" description="Helical" evidence="1">
    <location>
        <begin position="418"/>
        <end position="438"/>
    </location>
</feature>
<feature type="transmembrane region" description="Helical" evidence="1">
    <location>
        <begin position="20"/>
        <end position="39"/>
    </location>
</feature>
<feature type="domain" description="Glycosyltransferase 2-like" evidence="2">
    <location>
        <begin position="275"/>
        <end position="399"/>
    </location>
</feature>
<gene>
    <name evidence="3" type="ORF">A3D04_04450</name>
</gene>
<dbReference type="InterPro" id="IPR001173">
    <property type="entry name" value="Glyco_trans_2-like"/>
</dbReference>
<feature type="transmembrane region" description="Helical" evidence="1">
    <location>
        <begin position="383"/>
        <end position="406"/>
    </location>
</feature>
<dbReference type="Proteomes" id="UP000177369">
    <property type="component" value="Unassembled WGS sequence"/>
</dbReference>
<keyword evidence="1" id="KW-0472">Membrane</keyword>
<evidence type="ECO:0000313" key="3">
    <source>
        <dbReference type="EMBL" id="OGD88780.1"/>
    </source>
</evidence>
<dbReference type="STRING" id="1797714.A3D04_04450"/>